<sequence>MIEEFMTFMQNQPVLVFFLVLSLGYAVGRIPLGGITLGPAGGVLLAGLFFGHLGFTMYSAIQTMGFAIFIFCVGYQAGPKFFDVLMTDGLKYLSLALVIAATGFGLSAFLAGLLDFQPGMAAGMLGGALTTTPTLAAAQDAVSSGIAPVPEGFTEQQVLTNIGAGYALTYLFGLIGLILSIRLLPKFLGINLAKEAAKLTGGSDEEQGVNLGKITRRTYRITKTEGLDRNVGDIEMSAPGKIKVVAIRRNGEVIPVLRDTLFQVGDEVLVLGDVKFLLVETNAVAEEISDDEGLSVAMSTVKVVVSNKEVVGVKAKDLRPEQHVGAIPLSLHRHRQSLPLSGDLELRLGDVIDFYGPEEAFDRLAEHVGHVEREIEDTDLLTFGLGIAAGIMLGTLAITIAGVTIGLGMAGGLLIVGLLIGFVRSIWPVFGRVPSASRWVLSELGLMMFMAGVGLNAGGGIVDIVQTAGIKLIGAGIIVTLIPVFIGYTFSRKVLNLNPAEAFGGVTGAMTSGAALSVVCEASKSSVPALGYTGAYAFANVILTLAGTLMMLM</sequence>
<dbReference type="NCBIfam" id="TIGR01625">
    <property type="entry name" value="YidE_YbjL_dupl"/>
    <property type="match status" value="2"/>
</dbReference>
<keyword evidence="7 8" id="KW-0472">Membrane</keyword>
<feature type="domain" description="RCK C-terminal" evidence="9">
    <location>
        <begin position="286"/>
        <end position="370"/>
    </location>
</feature>
<keyword evidence="11" id="KW-1185">Reference proteome</keyword>
<keyword evidence="6 8" id="KW-1133">Transmembrane helix</keyword>
<dbReference type="InterPro" id="IPR036721">
    <property type="entry name" value="RCK_C_sf"/>
</dbReference>
<evidence type="ECO:0000313" key="11">
    <source>
        <dbReference type="Proteomes" id="UP001597380"/>
    </source>
</evidence>
<dbReference type="InterPro" id="IPR006512">
    <property type="entry name" value="YidE_YbjL"/>
</dbReference>
<feature type="transmembrane region" description="Helical" evidence="8">
    <location>
        <begin position="407"/>
        <end position="427"/>
    </location>
</feature>
<feature type="transmembrane region" description="Helical" evidence="8">
    <location>
        <begin position="44"/>
        <end position="71"/>
    </location>
</feature>
<dbReference type="Pfam" id="PF02080">
    <property type="entry name" value="TrkA_C"/>
    <property type="match status" value="1"/>
</dbReference>
<reference evidence="11" key="1">
    <citation type="journal article" date="2019" name="Int. J. Syst. Evol. Microbiol.">
        <title>The Global Catalogue of Microorganisms (GCM) 10K type strain sequencing project: providing services to taxonomists for standard genome sequencing and annotation.</title>
        <authorList>
            <consortium name="The Broad Institute Genomics Platform"/>
            <consortium name="The Broad Institute Genome Sequencing Center for Infectious Disease"/>
            <person name="Wu L."/>
            <person name="Ma J."/>
        </authorList>
    </citation>
    <scope>NUCLEOTIDE SEQUENCE [LARGE SCALE GENOMIC DNA]</scope>
    <source>
        <strain evidence="11">CGMCC 1.10992</strain>
    </source>
</reference>
<comment type="similarity">
    <text evidence="2">Belongs to the AAE transporter (TC 2.A.81) family.</text>
</comment>
<organism evidence="10 11">
    <name type="scientific">Corallincola platygyrae</name>
    <dbReference type="NCBI Taxonomy" id="1193278"/>
    <lineage>
        <taxon>Bacteria</taxon>
        <taxon>Pseudomonadati</taxon>
        <taxon>Pseudomonadota</taxon>
        <taxon>Gammaproteobacteria</taxon>
        <taxon>Alteromonadales</taxon>
        <taxon>Psychromonadaceae</taxon>
        <taxon>Corallincola</taxon>
    </lineage>
</organism>
<evidence type="ECO:0000259" key="9">
    <source>
        <dbReference type="PROSITE" id="PS51202"/>
    </source>
</evidence>
<dbReference type="Gene3D" id="3.30.70.1450">
    <property type="entry name" value="Regulator of K+ conductance, C-terminal domain"/>
    <property type="match status" value="1"/>
</dbReference>
<feature type="transmembrane region" description="Helical" evidence="8">
    <location>
        <begin position="380"/>
        <end position="401"/>
    </location>
</feature>
<evidence type="ECO:0000256" key="7">
    <source>
        <dbReference type="ARBA" id="ARBA00023136"/>
    </source>
</evidence>
<feature type="transmembrane region" description="Helical" evidence="8">
    <location>
        <begin position="164"/>
        <end position="184"/>
    </location>
</feature>
<protein>
    <submittedName>
        <fullName evidence="10">Aspartate:alanine exchanger family transporter</fullName>
    </submittedName>
</protein>
<dbReference type="RefSeq" id="WP_345341202.1">
    <property type="nucleotide sequence ID" value="NZ_BAABLI010000017.1"/>
</dbReference>
<dbReference type="PANTHER" id="PTHR30445:SF10">
    <property type="entry name" value="TRANSPORT PROTEIN YBJL-RELATED"/>
    <property type="match status" value="1"/>
</dbReference>
<evidence type="ECO:0000256" key="8">
    <source>
        <dbReference type="SAM" id="Phobius"/>
    </source>
</evidence>
<gene>
    <name evidence="10" type="ORF">ACFSJ3_09145</name>
</gene>
<feature type="transmembrane region" description="Helical" evidence="8">
    <location>
        <begin position="468"/>
        <end position="490"/>
    </location>
</feature>
<dbReference type="InterPro" id="IPR050144">
    <property type="entry name" value="AAE_transporter"/>
</dbReference>
<feature type="transmembrane region" description="Helical" evidence="8">
    <location>
        <begin position="439"/>
        <end position="462"/>
    </location>
</feature>
<evidence type="ECO:0000256" key="5">
    <source>
        <dbReference type="ARBA" id="ARBA00022692"/>
    </source>
</evidence>
<dbReference type="Pfam" id="PF06826">
    <property type="entry name" value="Asp-Al_Ex"/>
    <property type="match status" value="2"/>
</dbReference>
<evidence type="ECO:0000256" key="2">
    <source>
        <dbReference type="ARBA" id="ARBA00009854"/>
    </source>
</evidence>
<keyword evidence="5 8" id="KW-0812">Transmembrane</keyword>
<evidence type="ECO:0000256" key="1">
    <source>
        <dbReference type="ARBA" id="ARBA00004651"/>
    </source>
</evidence>
<dbReference type="PROSITE" id="PS51202">
    <property type="entry name" value="RCK_C"/>
    <property type="match status" value="1"/>
</dbReference>
<feature type="transmembrane region" description="Helical" evidence="8">
    <location>
        <begin position="92"/>
        <end position="114"/>
    </location>
</feature>
<feature type="transmembrane region" description="Helical" evidence="8">
    <location>
        <begin position="502"/>
        <end position="519"/>
    </location>
</feature>
<dbReference type="Proteomes" id="UP001597380">
    <property type="component" value="Unassembled WGS sequence"/>
</dbReference>
<comment type="caution">
    <text evidence="10">The sequence shown here is derived from an EMBL/GenBank/DDBJ whole genome shotgun (WGS) entry which is preliminary data.</text>
</comment>
<dbReference type="InterPro" id="IPR006037">
    <property type="entry name" value="RCK_C"/>
</dbReference>
<dbReference type="PANTHER" id="PTHR30445">
    <property type="entry name" value="K(+)_H(+) ANTIPORTER SUBUNIT KHTT"/>
    <property type="match status" value="1"/>
</dbReference>
<name>A0ABW4XLS1_9GAMM</name>
<dbReference type="EMBL" id="JBHUHT010000011">
    <property type="protein sequence ID" value="MFD2096147.1"/>
    <property type="molecule type" value="Genomic_DNA"/>
</dbReference>
<keyword evidence="3" id="KW-0813">Transport</keyword>
<evidence type="ECO:0000256" key="4">
    <source>
        <dbReference type="ARBA" id="ARBA00022475"/>
    </source>
</evidence>
<keyword evidence="4" id="KW-1003">Cell membrane</keyword>
<evidence type="ECO:0000256" key="6">
    <source>
        <dbReference type="ARBA" id="ARBA00022989"/>
    </source>
</evidence>
<comment type="subcellular location">
    <subcellularLocation>
        <location evidence="1">Cell membrane</location>
        <topology evidence="1">Multi-pass membrane protein</topology>
    </subcellularLocation>
</comment>
<feature type="transmembrane region" description="Helical" evidence="8">
    <location>
        <begin position="531"/>
        <end position="552"/>
    </location>
</feature>
<accession>A0ABW4XLS1</accession>
<dbReference type="SUPFAM" id="SSF116726">
    <property type="entry name" value="TrkA C-terminal domain-like"/>
    <property type="match status" value="2"/>
</dbReference>
<evidence type="ECO:0000313" key="10">
    <source>
        <dbReference type="EMBL" id="MFD2096147.1"/>
    </source>
</evidence>
<proteinExistence type="inferred from homology"/>
<evidence type="ECO:0000256" key="3">
    <source>
        <dbReference type="ARBA" id="ARBA00022448"/>
    </source>
</evidence>